<dbReference type="SUPFAM" id="SSF143422">
    <property type="entry name" value="Transposase IS200-like"/>
    <property type="match status" value="1"/>
</dbReference>
<dbReference type="InterPro" id="IPR002686">
    <property type="entry name" value="Transposase_17"/>
</dbReference>
<dbReference type="SMART" id="SM01321">
    <property type="entry name" value="Y1_Tnp"/>
    <property type="match status" value="1"/>
</dbReference>
<accession>A0ABQ6Q5I8</accession>
<organism evidence="2 3">
    <name type="scientific">Algoriphagus taiwanensis</name>
    <dbReference type="NCBI Taxonomy" id="1445656"/>
    <lineage>
        <taxon>Bacteria</taxon>
        <taxon>Pseudomonadati</taxon>
        <taxon>Bacteroidota</taxon>
        <taxon>Cytophagia</taxon>
        <taxon>Cytophagales</taxon>
        <taxon>Cyclobacteriaceae</taxon>
        <taxon>Algoriphagus</taxon>
    </lineage>
</organism>
<name>A0ABQ6Q5I8_9BACT</name>
<dbReference type="Gene3D" id="3.30.70.1290">
    <property type="entry name" value="Transposase IS200-like"/>
    <property type="match status" value="1"/>
</dbReference>
<reference evidence="2 3" key="1">
    <citation type="submission" date="2023-08" db="EMBL/GenBank/DDBJ databases">
        <title>Draft genome sequence of Algoriphagus taiwanensis.</title>
        <authorList>
            <person name="Takatani N."/>
            <person name="Hosokawa M."/>
            <person name="Sawabe T."/>
        </authorList>
    </citation>
    <scope>NUCLEOTIDE SEQUENCE [LARGE SCALE GENOMIC DNA]</scope>
    <source>
        <strain evidence="2 3">JCM 19755</strain>
    </source>
</reference>
<evidence type="ECO:0000313" key="2">
    <source>
        <dbReference type="EMBL" id="GMQ35443.1"/>
    </source>
</evidence>
<comment type="caution">
    <text evidence="2">The sequence shown here is derived from an EMBL/GenBank/DDBJ whole genome shotgun (WGS) entry which is preliminary data.</text>
</comment>
<dbReference type="Pfam" id="PF01797">
    <property type="entry name" value="Y1_Tnp"/>
    <property type="match status" value="1"/>
</dbReference>
<evidence type="ECO:0000259" key="1">
    <source>
        <dbReference type="SMART" id="SM01321"/>
    </source>
</evidence>
<protein>
    <recommendedName>
        <fullName evidence="1">Transposase IS200-like domain-containing protein</fullName>
    </recommendedName>
</protein>
<evidence type="ECO:0000313" key="3">
    <source>
        <dbReference type="Proteomes" id="UP001307705"/>
    </source>
</evidence>
<dbReference type="InterPro" id="IPR036515">
    <property type="entry name" value="Transposase_17_sf"/>
</dbReference>
<dbReference type="PANTHER" id="PTHR33360:SF2">
    <property type="entry name" value="TRANSPOSASE FOR INSERTION SEQUENCE ELEMENT IS200"/>
    <property type="match status" value="1"/>
</dbReference>
<dbReference type="Proteomes" id="UP001307705">
    <property type="component" value="Unassembled WGS sequence"/>
</dbReference>
<feature type="domain" description="Transposase IS200-like" evidence="1">
    <location>
        <begin position="69"/>
        <end position="183"/>
    </location>
</feature>
<sequence length="217" mass="25732">MPMQKWVVFAIPTEAKRTKKAKSMEIGDFISSNVRNKIWEVQIRRIDRDENRWIIYKLVYNFLTMANTFTQIHLQIVVAVKNRAGLISSDWESRLYEYMVAIIQNHSHKVLAINGMPDHVHILIGLRPNQSLSELMQILKASSSKWINEEKLTKSRFAWQEGYGAFSYTKSDVPKVVNYILKQKEHHRKSNFLEEYRRILDKLEIDYNPLYVFKEPE</sequence>
<gene>
    <name evidence="2" type="ORF">Ataiwa_37160</name>
</gene>
<dbReference type="NCBIfam" id="NF033573">
    <property type="entry name" value="transpos_IS200"/>
    <property type="match status" value="1"/>
</dbReference>
<dbReference type="PANTHER" id="PTHR33360">
    <property type="entry name" value="TRANSPOSASE FOR INSERTION SEQUENCE ELEMENT IS200"/>
    <property type="match status" value="1"/>
</dbReference>
<dbReference type="EMBL" id="BTPE01000018">
    <property type="protein sequence ID" value="GMQ35443.1"/>
    <property type="molecule type" value="Genomic_DNA"/>
</dbReference>
<keyword evidence="3" id="KW-1185">Reference proteome</keyword>
<proteinExistence type="predicted"/>